<feature type="chain" id="PRO_5017083556" description="Organic solvent tolerance-like N-terminal domain-containing protein" evidence="2">
    <location>
        <begin position="21"/>
        <end position="173"/>
    </location>
</feature>
<protein>
    <recommendedName>
        <fullName evidence="5">Organic solvent tolerance-like N-terminal domain-containing protein</fullName>
    </recommendedName>
</protein>
<dbReference type="AlphaFoldDB" id="A0A370DE37"/>
<evidence type="ECO:0008006" key="5">
    <source>
        <dbReference type="Google" id="ProtNLM"/>
    </source>
</evidence>
<dbReference type="EMBL" id="QFXC01000011">
    <property type="protein sequence ID" value="RDH82644.1"/>
    <property type="molecule type" value="Genomic_DNA"/>
</dbReference>
<sequence length="173" mass="19733">MKFLSSILYLILFTSGSVTAEPLDAQSSLRTLFTSSQVRDELDSQRDQGKFKLQQSTSTVIFREPVTVKMQGIVLRENKKPVVFVNDGNTIKSRKVDNEIIVSTKKVSKKAYKVPVRVNQRNVKLKPGQQWNETDRQVEENYRIKPAKEKTSENDETTDKADNLTVKALENIL</sequence>
<name>A0A370DE37_9GAMM</name>
<feature type="region of interest" description="Disordered" evidence="1">
    <location>
        <begin position="143"/>
        <end position="162"/>
    </location>
</feature>
<organism evidence="3 4">
    <name type="scientific">endosymbiont of Galathealinum brachiosum</name>
    <dbReference type="NCBI Taxonomy" id="2200906"/>
    <lineage>
        <taxon>Bacteria</taxon>
        <taxon>Pseudomonadati</taxon>
        <taxon>Pseudomonadota</taxon>
        <taxon>Gammaproteobacteria</taxon>
        <taxon>sulfur-oxidizing symbionts</taxon>
    </lineage>
</organism>
<feature type="signal peptide" evidence="2">
    <location>
        <begin position="1"/>
        <end position="20"/>
    </location>
</feature>
<accession>A0A370DE37</accession>
<dbReference type="Proteomes" id="UP000254266">
    <property type="component" value="Unassembled WGS sequence"/>
</dbReference>
<comment type="caution">
    <text evidence="3">The sequence shown here is derived from an EMBL/GenBank/DDBJ whole genome shotgun (WGS) entry which is preliminary data.</text>
</comment>
<evidence type="ECO:0000256" key="2">
    <source>
        <dbReference type="SAM" id="SignalP"/>
    </source>
</evidence>
<gene>
    <name evidence="3" type="ORF">DIZ80_10205</name>
</gene>
<evidence type="ECO:0000313" key="4">
    <source>
        <dbReference type="Proteomes" id="UP000254266"/>
    </source>
</evidence>
<evidence type="ECO:0000256" key="1">
    <source>
        <dbReference type="SAM" id="MobiDB-lite"/>
    </source>
</evidence>
<keyword evidence="2" id="KW-0732">Signal</keyword>
<proteinExistence type="predicted"/>
<reference evidence="3 4" key="1">
    <citation type="journal article" date="2018" name="ISME J.">
        <title>Endosymbiont genomes yield clues of tubeworm success.</title>
        <authorList>
            <person name="Li Y."/>
            <person name="Liles M.R."/>
            <person name="Halanych K.M."/>
        </authorList>
    </citation>
    <scope>NUCLEOTIDE SEQUENCE [LARGE SCALE GENOMIC DNA]</scope>
    <source>
        <strain evidence="3">A1464</strain>
    </source>
</reference>
<evidence type="ECO:0000313" key="3">
    <source>
        <dbReference type="EMBL" id="RDH82644.1"/>
    </source>
</evidence>
<keyword evidence="4" id="KW-1185">Reference proteome</keyword>